<dbReference type="RefSeq" id="WP_139623855.1">
    <property type="nucleotide sequence ID" value="NZ_VDMP01000026.1"/>
</dbReference>
<name>A0A5C4VN42_9ACTN</name>
<keyword evidence="3" id="KW-1185">Reference proteome</keyword>
<evidence type="ECO:0000313" key="2">
    <source>
        <dbReference type="EMBL" id="TNM37314.1"/>
    </source>
</evidence>
<dbReference type="OrthoDB" id="3778448at2"/>
<keyword evidence="1" id="KW-0732">Signal</keyword>
<evidence type="ECO:0000313" key="3">
    <source>
        <dbReference type="Proteomes" id="UP000313231"/>
    </source>
</evidence>
<sequence>MGILSGRLVAAVIVSLCAPALGACSSGGDAAGDEPATEPKGSRLEQALAYLPADSQAVTFTDRAVVAERLDLEDVARDAAEADLDDWAQTFLAEGYRLHLTTDAPAMRTAAFSVLDVEWEAVGSDEAGLPTPKDAVVWRMSDDLDLDAVAADLEDAGLKRSGPDERPLFQPDFSAVDGSNRYGGRYPMELSYVLLLPDEHLMLFGFGADDVLDVIDDKADSLAEAGTFDDILAQAEPEGLEYALLGLDGPCDGARRTPDGRAVGFLIHPDQPARSLRLFGSADSAQADAARLEQELAGKPVTIGVEGTTVHVDVPFADRVTANRTYLGADGPLACPR</sequence>
<gene>
    <name evidence="2" type="ORF">FHP29_15840</name>
</gene>
<dbReference type="PROSITE" id="PS51257">
    <property type="entry name" value="PROKAR_LIPOPROTEIN"/>
    <property type="match status" value="1"/>
</dbReference>
<feature type="chain" id="PRO_5039203378" evidence="1">
    <location>
        <begin position="23"/>
        <end position="337"/>
    </location>
</feature>
<dbReference type="AlphaFoldDB" id="A0A5C4VN42"/>
<proteinExistence type="predicted"/>
<comment type="caution">
    <text evidence="2">The sequence shown here is derived from an EMBL/GenBank/DDBJ whole genome shotgun (WGS) entry which is preliminary data.</text>
</comment>
<feature type="signal peptide" evidence="1">
    <location>
        <begin position="1"/>
        <end position="22"/>
    </location>
</feature>
<accession>A0A5C4VN42</accession>
<organism evidence="2 3">
    <name type="scientific">Nocardioides albidus</name>
    <dbReference type="NCBI Taxonomy" id="1517589"/>
    <lineage>
        <taxon>Bacteria</taxon>
        <taxon>Bacillati</taxon>
        <taxon>Actinomycetota</taxon>
        <taxon>Actinomycetes</taxon>
        <taxon>Propionibacteriales</taxon>
        <taxon>Nocardioidaceae</taxon>
        <taxon>Nocardioides</taxon>
    </lineage>
</organism>
<dbReference type="Proteomes" id="UP000313231">
    <property type="component" value="Unassembled WGS sequence"/>
</dbReference>
<dbReference type="EMBL" id="VDMP01000026">
    <property type="protein sequence ID" value="TNM37314.1"/>
    <property type="molecule type" value="Genomic_DNA"/>
</dbReference>
<protein>
    <submittedName>
        <fullName evidence="2">Uncharacterized protein</fullName>
    </submittedName>
</protein>
<evidence type="ECO:0000256" key="1">
    <source>
        <dbReference type="SAM" id="SignalP"/>
    </source>
</evidence>
<reference evidence="2 3" key="1">
    <citation type="journal article" date="2016" name="Int. J. Syst. Evol. Microbiol.">
        <title>Nocardioides albidus sp. nov., an actinobacterium isolated from garden soil.</title>
        <authorList>
            <person name="Singh H."/>
            <person name="Du J."/>
            <person name="Trinh H."/>
            <person name="Won K."/>
            <person name="Yang J.E."/>
            <person name="Yin C."/>
            <person name="Kook M."/>
            <person name="Yi T.H."/>
        </authorList>
    </citation>
    <scope>NUCLEOTIDE SEQUENCE [LARGE SCALE GENOMIC DNA]</scope>
    <source>
        <strain evidence="2 3">CCTCC AB 2015297</strain>
    </source>
</reference>